<dbReference type="RefSeq" id="WP_184165859.1">
    <property type="nucleotide sequence ID" value="NZ_JACHLN010000002.1"/>
</dbReference>
<organism evidence="2 3">
    <name type="scientific">Sphingomonas kyeonggiensis</name>
    <dbReference type="NCBI Taxonomy" id="1268553"/>
    <lineage>
        <taxon>Bacteria</taxon>
        <taxon>Pseudomonadati</taxon>
        <taxon>Pseudomonadota</taxon>
        <taxon>Alphaproteobacteria</taxon>
        <taxon>Sphingomonadales</taxon>
        <taxon>Sphingomonadaceae</taxon>
        <taxon>Sphingomonas</taxon>
    </lineage>
</organism>
<dbReference type="Proteomes" id="UP000575241">
    <property type="component" value="Unassembled WGS sequence"/>
</dbReference>
<evidence type="ECO:0000313" key="3">
    <source>
        <dbReference type="Proteomes" id="UP000575241"/>
    </source>
</evidence>
<protein>
    <submittedName>
        <fullName evidence="2">Uncharacterized protein</fullName>
    </submittedName>
</protein>
<dbReference type="EMBL" id="JACHLN010000002">
    <property type="protein sequence ID" value="MBB4838790.1"/>
    <property type="molecule type" value="Genomic_DNA"/>
</dbReference>
<evidence type="ECO:0000256" key="1">
    <source>
        <dbReference type="SAM" id="MobiDB-lite"/>
    </source>
</evidence>
<feature type="compositionally biased region" description="Basic and acidic residues" evidence="1">
    <location>
        <begin position="116"/>
        <end position="148"/>
    </location>
</feature>
<keyword evidence="3" id="KW-1185">Reference proteome</keyword>
<feature type="region of interest" description="Disordered" evidence="1">
    <location>
        <begin position="115"/>
        <end position="148"/>
    </location>
</feature>
<proteinExistence type="predicted"/>
<reference evidence="2 3" key="1">
    <citation type="submission" date="2020-08" db="EMBL/GenBank/DDBJ databases">
        <title>Functional genomics of gut bacteria from endangered species of beetles.</title>
        <authorList>
            <person name="Carlos-Shanley C."/>
        </authorList>
    </citation>
    <scope>NUCLEOTIDE SEQUENCE [LARGE SCALE GENOMIC DNA]</scope>
    <source>
        <strain evidence="2 3">S00224</strain>
    </source>
</reference>
<name>A0A7W7NR13_9SPHN</name>
<gene>
    <name evidence="2" type="ORF">HNP52_001859</name>
</gene>
<sequence length="148" mass="15840">MDGFPRISRPCPVADRLDEVMDGDFCRQCSKRVLDLDRLGAPQRLRMLAGAREELCVSYRRPVAKAAIVAAALAAGVAALPAAAQEAPATQAAPADASMDEIVVGGIPILTPAQRARAEREARRIERQEKAAARRAEREKKQAEGPAG</sequence>
<dbReference type="AlphaFoldDB" id="A0A7W7NR13"/>
<comment type="caution">
    <text evidence="2">The sequence shown here is derived from an EMBL/GenBank/DDBJ whole genome shotgun (WGS) entry which is preliminary data.</text>
</comment>
<evidence type="ECO:0000313" key="2">
    <source>
        <dbReference type="EMBL" id="MBB4838790.1"/>
    </source>
</evidence>
<accession>A0A7W7NR13</accession>